<sequence>MKPTEFSLKRELAALVTGSWLRPPVAQQVAALCWRRAGEGHEVLLVTTRGRGQWMLPKGWPKESKPDAEMAAVEAYEEAGVRGAVDASPVGSFHYEKRIGAGTVMECEATVYALEVSEHVSQFPEAGQRELGWFSPGEAAVKVDYPELSALLTRFAP</sequence>
<evidence type="ECO:0000313" key="6">
    <source>
        <dbReference type="EMBL" id="KDA03985.1"/>
    </source>
</evidence>
<comment type="caution">
    <text evidence="6">The sequence shown here is derived from an EMBL/GenBank/DDBJ whole genome shotgun (WGS) entry which is preliminary data.</text>
</comment>
<dbReference type="EMBL" id="ARYL01000002">
    <property type="protein sequence ID" value="KDA03985.1"/>
    <property type="molecule type" value="Genomic_DNA"/>
</dbReference>
<dbReference type="AlphaFoldDB" id="A0A059GBP9"/>
<keyword evidence="2" id="KW-0479">Metal-binding</keyword>
<organism evidence="6 7">
    <name type="scientific">Hyphomonas oceanitis SCH89</name>
    <dbReference type="NCBI Taxonomy" id="1280953"/>
    <lineage>
        <taxon>Bacteria</taxon>
        <taxon>Pseudomonadati</taxon>
        <taxon>Pseudomonadota</taxon>
        <taxon>Alphaproteobacteria</taxon>
        <taxon>Hyphomonadales</taxon>
        <taxon>Hyphomonadaceae</taxon>
        <taxon>Hyphomonas</taxon>
    </lineage>
</organism>
<evidence type="ECO:0000256" key="1">
    <source>
        <dbReference type="ARBA" id="ARBA00001946"/>
    </source>
</evidence>
<dbReference type="eggNOG" id="COG0494">
    <property type="taxonomic scope" value="Bacteria"/>
</dbReference>
<accession>A0A059GBP9</accession>
<evidence type="ECO:0000313" key="7">
    <source>
        <dbReference type="Proteomes" id="UP000024942"/>
    </source>
</evidence>
<name>A0A059GBP9_9PROT</name>
<keyword evidence="7" id="KW-1185">Reference proteome</keyword>
<evidence type="ECO:0000259" key="5">
    <source>
        <dbReference type="Pfam" id="PF00293"/>
    </source>
</evidence>
<keyword evidence="3" id="KW-0378">Hydrolase</keyword>
<dbReference type="GO" id="GO:0016462">
    <property type="term" value="F:pyrophosphatase activity"/>
    <property type="evidence" value="ECO:0007669"/>
    <property type="project" value="InterPro"/>
</dbReference>
<dbReference type="PANTHER" id="PTHR12629:SF0">
    <property type="entry name" value="DIPHOSPHOINOSITOL-POLYPHOSPHATE DIPHOSPHATASE"/>
    <property type="match status" value="1"/>
</dbReference>
<dbReference type="PANTHER" id="PTHR12629">
    <property type="entry name" value="DIPHOSPHOINOSITOL POLYPHOSPHATE PHOSPHOHYDROLASE"/>
    <property type="match status" value="1"/>
</dbReference>
<dbReference type="OrthoDB" id="7066910at2"/>
<comment type="cofactor">
    <cofactor evidence="1">
        <name>Mg(2+)</name>
        <dbReference type="ChEBI" id="CHEBI:18420"/>
    </cofactor>
</comment>
<evidence type="ECO:0000256" key="3">
    <source>
        <dbReference type="ARBA" id="ARBA00022801"/>
    </source>
</evidence>
<dbReference type="GO" id="GO:0046872">
    <property type="term" value="F:metal ion binding"/>
    <property type="evidence" value="ECO:0007669"/>
    <property type="project" value="UniProtKB-KW"/>
</dbReference>
<evidence type="ECO:0000256" key="2">
    <source>
        <dbReference type="ARBA" id="ARBA00022723"/>
    </source>
</evidence>
<dbReference type="SUPFAM" id="SSF55811">
    <property type="entry name" value="Nudix"/>
    <property type="match status" value="1"/>
</dbReference>
<dbReference type="STRING" id="1280953.HOC_01566"/>
<reference evidence="6 7" key="1">
    <citation type="journal article" date="2014" name="Antonie Van Leeuwenhoek">
        <title>Hyphomonas beringensis sp. nov. and Hyphomonas chukchiensis sp. nov., isolated from surface seawater of the Bering Sea and Chukchi Sea.</title>
        <authorList>
            <person name="Li C."/>
            <person name="Lai Q."/>
            <person name="Li G."/>
            <person name="Dong C."/>
            <person name="Wang J."/>
            <person name="Liao Y."/>
            <person name="Shao Z."/>
        </authorList>
    </citation>
    <scope>NUCLEOTIDE SEQUENCE [LARGE SCALE GENOMIC DNA]</scope>
    <source>
        <strain evidence="6 7">SCH89</strain>
    </source>
</reference>
<gene>
    <name evidence="6" type="ORF">HOC_01566</name>
</gene>
<evidence type="ECO:0000256" key="4">
    <source>
        <dbReference type="ARBA" id="ARBA00022842"/>
    </source>
</evidence>
<dbReference type="RefSeq" id="WP_051624420.1">
    <property type="nucleotide sequence ID" value="NZ_ARYL01000002.1"/>
</dbReference>
<proteinExistence type="predicted"/>
<dbReference type="CDD" id="cd04666">
    <property type="entry name" value="NUDIX_DIPP2_like_Nudt4"/>
    <property type="match status" value="1"/>
</dbReference>
<dbReference type="Proteomes" id="UP000024942">
    <property type="component" value="Unassembled WGS sequence"/>
</dbReference>
<dbReference type="InterPro" id="IPR000086">
    <property type="entry name" value="NUDIX_hydrolase_dom"/>
</dbReference>
<feature type="domain" description="Nudix hydrolase" evidence="5">
    <location>
        <begin position="28"/>
        <end position="144"/>
    </location>
</feature>
<dbReference type="PATRIC" id="fig|1280953.3.peg.316"/>
<dbReference type="Gene3D" id="3.90.79.10">
    <property type="entry name" value="Nucleoside Triphosphate Pyrophosphohydrolase"/>
    <property type="match status" value="1"/>
</dbReference>
<dbReference type="InterPro" id="IPR015797">
    <property type="entry name" value="NUDIX_hydrolase-like_dom_sf"/>
</dbReference>
<dbReference type="GO" id="GO:0005737">
    <property type="term" value="C:cytoplasm"/>
    <property type="evidence" value="ECO:0007669"/>
    <property type="project" value="TreeGrafter"/>
</dbReference>
<dbReference type="InterPro" id="IPR047198">
    <property type="entry name" value="DDP-like_NUDIX"/>
</dbReference>
<dbReference type="Pfam" id="PF00293">
    <property type="entry name" value="NUDIX"/>
    <property type="match status" value="1"/>
</dbReference>
<protein>
    <recommendedName>
        <fullName evidence="5">Nudix hydrolase domain-containing protein</fullName>
    </recommendedName>
</protein>
<keyword evidence="4" id="KW-0460">Magnesium</keyword>